<dbReference type="EMBL" id="CP071796">
    <property type="protein sequence ID" value="QTD47085.1"/>
    <property type="molecule type" value="Genomic_DNA"/>
</dbReference>
<accession>A0A975H554</accession>
<keyword evidence="2" id="KW-1185">Reference proteome</keyword>
<dbReference type="RefSeq" id="WP_208010981.1">
    <property type="nucleotide sequence ID" value="NZ_CP071796.1"/>
</dbReference>
<dbReference type="SUPFAM" id="SSF160272">
    <property type="entry name" value="Shew3726-like"/>
    <property type="match status" value="1"/>
</dbReference>
<evidence type="ECO:0000313" key="2">
    <source>
        <dbReference type="Proteomes" id="UP000663903"/>
    </source>
</evidence>
<dbReference type="InterPro" id="IPR036692">
    <property type="entry name" value="Shew3726-like_sf"/>
</dbReference>
<sequence>MSNLELIDVSAPDVSGVRFTARHDGQAHTVFLTSEALEDVEYQHYDSSADLLAAFERQRALIATHVAQALASGASGEVRIGSLH</sequence>
<organism evidence="1 2">
    <name type="scientific">Ottowia testudinis</name>
    <dbReference type="NCBI Taxonomy" id="2816950"/>
    <lineage>
        <taxon>Bacteria</taxon>
        <taxon>Pseudomonadati</taxon>
        <taxon>Pseudomonadota</taxon>
        <taxon>Betaproteobacteria</taxon>
        <taxon>Burkholderiales</taxon>
        <taxon>Comamonadaceae</taxon>
        <taxon>Ottowia</taxon>
    </lineage>
</organism>
<dbReference type="Proteomes" id="UP000663903">
    <property type="component" value="Chromosome"/>
</dbReference>
<gene>
    <name evidence="1" type="ORF">J1M35_09575</name>
</gene>
<dbReference type="Pfam" id="PF07369">
    <property type="entry name" value="DUF1488"/>
    <property type="match status" value="1"/>
</dbReference>
<dbReference type="Gene3D" id="3.30.160.140">
    <property type="entry name" value="Shew3726-like"/>
    <property type="match status" value="1"/>
</dbReference>
<protein>
    <submittedName>
        <fullName evidence="1">DUF1488 family protein</fullName>
    </submittedName>
</protein>
<name>A0A975H554_9BURK</name>
<dbReference type="AlphaFoldDB" id="A0A975H554"/>
<reference evidence="1" key="1">
    <citation type="submission" date="2021-03" db="EMBL/GenBank/DDBJ databases">
        <title>Ottowia sp. 27C isolated from the cloaca of a Giant Asian pond turtle (Heosemys grandis).</title>
        <authorList>
            <person name="Spergser J."/>
            <person name="Busse H.-J."/>
        </authorList>
    </citation>
    <scope>NUCLEOTIDE SEQUENCE</scope>
    <source>
        <strain evidence="1">27C</strain>
    </source>
</reference>
<proteinExistence type="predicted"/>
<dbReference type="InterPro" id="IPR009962">
    <property type="entry name" value="DUF1488"/>
</dbReference>
<evidence type="ECO:0000313" key="1">
    <source>
        <dbReference type="EMBL" id="QTD47085.1"/>
    </source>
</evidence>
<dbReference type="KEGG" id="otd:J1M35_09575"/>